<evidence type="ECO:0000256" key="2">
    <source>
        <dbReference type="ARBA" id="ARBA00022840"/>
    </source>
</evidence>
<dbReference type="SUPFAM" id="SSF52540">
    <property type="entry name" value="P-loop containing nucleoside triphosphate hydrolases"/>
    <property type="match status" value="1"/>
</dbReference>
<dbReference type="InterPro" id="IPR025943">
    <property type="entry name" value="Sigma_54_int_dom_ATP-bd_2"/>
</dbReference>
<evidence type="ECO:0000256" key="1">
    <source>
        <dbReference type="ARBA" id="ARBA00022741"/>
    </source>
</evidence>
<dbReference type="InterPro" id="IPR002078">
    <property type="entry name" value="Sigma_54_int"/>
</dbReference>
<dbReference type="GO" id="GO:0006355">
    <property type="term" value="P:regulation of DNA-templated transcription"/>
    <property type="evidence" value="ECO:0007669"/>
    <property type="project" value="InterPro"/>
</dbReference>
<dbReference type="Pfam" id="PF00072">
    <property type="entry name" value="Response_reg"/>
    <property type="match status" value="1"/>
</dbReference>
<dbReference type="EMBL" id="OB666739">
    <property type="protein sequence ID" value="CAD7233667.1"/>
    <property type="molecule type" value="Genomic_DNA"/>
</dbReference>
<proteinExistence type="predicted"/>
<dbReference type="Gene3D" id="1.10.8.60">
    <property type="match status" value="1"/>
</dbReference>
<dbReference type="PROSITE" id="PS50110">
    <property type="entry name" value="RESPONSE_REGULATORY"/>
    <property type="match status" value="1"/>
</dbReference>
<dbReference type="GO" id="GO:0005524">
    <property type="term" value="F:ATP binding"/>
    <property type="evidence" value="ECO:0007669"/>
    <property type="project" value="UniProtKB-KW"/>
</dbReference>
<dbReference type="OrthoDB" id="6376867at2759"/>
<dbReference type="CDD" id="cd00009">
    <property type="entry name" value="AAA"/>
    <property type="match status" value="1"/>
</dbReference>
<dbReference type="InterPro" id="IPR011006">
    <property type="entry name" value="CheY-like_superfamily"/>
</dbReference>
<reference evidence="3" key="1">
    <citation type="submission" date="2020-11" db="EMBL/GenBank/DDBJ databases">
        <authorList>
            <person name="Tran Van P."/>
        </authorList>
    </citation>
    <scope>NUCLEOTIDE SEQUENCE</scope>
</reference>
<gene>
    <name evidence="3" type="ORF">CTOB1V02_LOCUS11488</name>
</gene>
<evidence type="ECO:0000313" key="3">
    <source>
        <dbReference type="EMBL" id="CAD7233667.1"/>
    </source>
</evidence>
<dbReference type="Gene3D" id="3.40.50.2300">
    <property type="match status" value="1"/>
</dbReference>
<dbReference type="GO" id="GO:0000160">
    <property type="term" value="P:phosphorelay signal transduction system"/>
    <property type="evidence" value="ECO:0007669"/>
    <property type="project" value="InterPro"/>
</dbReference>
<dbReference type="PROSITE" id="PS00676">
    <property type="entry name" value="SIGMA54_INTERACT_2"/>
    <property type="match status" value="1"/>
</dbReference>
<dbReference type="SMART" id="SM00382">
    <property type="entry name" value="AAA"/>
    <property type="match status" value="1"/>
</dbReference>
<dbReference type="SMART" id="SM00448">
    <property type="entry name" value="REC"/>
    <property type="match status" value="1"/>
</dbReference>
<name>A0A7R8WKX8_9CRUS</name>
<keyword evidence="2" id="KW-0067">ATP-binding</keyword>
<dbReference type="Gene3D" id="3.40.50.300">
    <property type="entry name" value="P-loop containing nucleotide triphosphate hydrolases"/>
    <property type="match status" value="1"/>
</dbReference>
<dbReference type="InterPro" id="IPR027417">
    <property type="entry name" value="P-loop_NTPase"/>
</dbReference>
<dbReference type="PROSITE" id="PS50045">
    <property type="entry name" value="SIGMA54_INTERACT_4"/>
    <property type="match status" value="2"/>
</dbReference>
<protein>
    <submittedName>
        <fullName evidence="3">Uncharacterized protein</fullName>
    </submittedName>
</protein>
<accession>A0A7R8WKX8</accession>
<dbReference type="InterPro" id="IPR001789">
    <property type="entry name" value="Sig_transdc_resp-reg_receiver"/>
</dbReference>
<dbReference type="InterPro" id="IPR003593">
    <property type="entry name" value="AAA+_ATPase"/>
</dbReference>
<keyword evidence="1" id="KW-0547">Nucleotide-binding</keyword>
<dbReference type="PANTHER" id="PTHR32071">
    <property type="entry name" value="TRANSCRIPTIONAL REGULATORY PROTEIN"/>
    <property type="match status" value="1"/>
</dbReference>
<organism evidence="3">
    <name type="scientific">Cyprideis torosa</name>
    <dbReference type="NCBI Taxonomy" id="163714"/>
    <lineage>
        <taxon>Eukaryota</taxon>
        <taxon>Metazoa</taxon>
        <taxon>Ecdysozoa</taxon>
        <taxon>Arthropoda</taxon>
        <taxon>Crustacea</taxon>
        <taxon>Oligostraca</taxon>
        <taxon>Ostracoda</taxon>
        <taxon>Podocopa</taxon>
        <taxon>Podocopida</taxon>
        <taxon>Cytherocopina</taxon>
        <taxon>Cytheroidea</taxon>
        <taxon>Cytherideidae</taxon>
        <taxon>Cyprideis</taxon>
    </lineage>
</organism>
<dbReference type="AlphaFoldDB" id="A0A7R8WKX8"/>
<dbReference type="SUPFAM" id="SSF52172">
    <property type="entry name" value="CheY-like"/>
    <property type="match status" value="1"/>
</dbReference>
<sequence length="481" mass="53583">MPKILIVEDEKAIREVLKSILSEEDKTYEIEEAGDGLEGFKMIQKEEYDLIICDIKMPKMDGMEVLKKALEYDDSLSFLMISGHGDIETAINSIKMGAYDYISKPPDLNRLLNSVKIGLERRHLVQQNVTLKKENKKLKSKISKQYQMVGESQALKEIQELISRVGPTDARVLIMGPNGSGKEMVAHQIHENSDRSGLPIIEVNCAAIPSELIESELFGHMKGSFTGAVKDKKGKFELADKGTLFLDEVGDMSLAAQAKVLRALQEVIPIFVPPLSERKEDIPLLIEHFLKLQESDLDSPHGNFALNRTSRCQKRFRVWRHIIPLAFSPESEAVAAMASQLLVLAAILQIPDGLQVLPFIPEFVIKYNQGRRFAKGLKMMYTNREAYTREDREVYSRNYSIPGVSRGMISNPAASKSLADSSRSVFDSIGPLENMTAFFGMFIPTDNMAFNKASSASSPIQPTSPVLLISTPKTGSAPFNL</sequence>
<dbReference type="Pfam" id="PF00158">
    <property type="entry name" value="Sigma54_activat"/>
    <property type="match status" value="1"/>
</dbReference>